<comment type="caution">
    <text evidence="2">The sequence shown here is derived from an EMBL/GenBank/DDBJ whole genome shotgun (WGS) entry which is preliminary data.</text>
</comment>
<evidence type="ECO:0000313" key="2">
    <source>
        <dbReference type="EMBL" id="CAK6953360.1"/>
    </source>
</evidence>
<protein>
    <submittedName>
        <fullName evidence="2">Uncharacterized protein</fullName>
    </submittedName>
</protein>
<feature type="signal peptide" evidence="1">
    <location>
        <begin position="1"/>
        <end position="23"/>
    </location>
</feature>
<feature type="chain" id="PRO_5043460674" evidence="1">
    <location>
        <begin position="24"/>
        <end position="50"/>
    </location>
</feature>
<dbReference type="Proteomes" id="UP001314229">
    <property type="component" value="Unassembled WGS sequence"/>
</dbReference>
<keyword evidence="3" id="KW-1185">Reference proteome</keyword>
<keyword evidence="1" id="KW-0732">Signal</keyword>
<evidence type="ECO:0000256" key="1">
    <source>
        <dbReference type="SAM" id="SignalP"/>
    </source>
</evidence>
<proteinExistence type="predicted"/>
<gene>
    <name evidence="2" type="ORF">FSCOSCO3_A024248</name>
</gene>
<dbReference type="AlphaFoldDB" id="A0AAV1N2N1"/>
<sequence>MTAAEFRLFLIRLLFWFCEVAGGLCCCKNGHNGTNRAHLQCLQLKTSYHD</sequence>
<reference evidence="2 3" key="1">
    <citation type="submission" date="2024-01" db="EMBL/GenBank/DDBJ databases">
        <authorList>
            <person name="Alioto T."/>
            <person name="Alioto T."/>
            <person name="Gomez Garrido J."/>
        </authorList>
    </citation>
    <scope>NUCLEOTIDE SEQUENCE [LARGE SCALE GENOMIC DNA]</scope>
</reference>
<dbReference type="EMBL" id="CAWUFR010000013">
    <property type="protein sequence ID" value="CAK6953360.1"/>
    <property type="molecule type" value="Genomic_DNA"/>
</dbReference>
<name>A0AAV1N2N1_SCOSC</name>
<organism evidence="2 3">
    <name type="scientific">Scomber scombrus</name>
    <name type="common">Atlantic mackerel</name>
    <name type="synonym">Scomber vernalis</name>
    <dbReference type="NCBI Taxonomy" id="13677"/>
    <lineage>
        <taxon>Eukaryota</taxon>
        <taxon>Metazoa</taxon>
        <taxon>Chordata</taxon>
        <taxon>Craniata</taxon>
        <taxon>Vertebrata</taxon>
        <taxon>Euteleostomi</taxon>
        <taxon>Actinopterygii</taxon>
        <taxon>Neopterygii</taxon>
        <taxon>Teleostei</taxon>
        <taxon>Neoteleostei</taxon>
        <taxon>Acanthomorphata</taxon>
        <taxon>Pelagiaria</taxon>
        <taxon>Scombriformes</taxon>
        <taxon>Scombridae</taxon>
        <taxon>Scomber</taxon>
    </lineage>
</organism>
<evidence type="ECO:0000313" key="3">
    <source>
        <dbReference type="Proteomes" id="UP001314229"/>
    </source>
</evidence>
<accession>A0AAV1N2N1</accession>